<dbReference type="RefSeq" id="WP_021805743.1">
    <property type="nucleotide sequence ID" value="NZ_CP183218.1"/>
</dbReference>
<dbReference type="PANTHER" id="PTHR33990:SF1">
    <property type="entry name" value="PROTEIN YJDN"/>
    <property type="match status" value="1"/>
</dbReference>
<evidence type="ECO:0000313" key="2">
    <source>
        <dbReference type="EMBL" id="MBC3213342.1"/>
    </source>
</evidence>
<name>A0AAP2FEM2_SERFO</name>
<dbReference type="Gene3D" id="3.10.180.10">
    <property type="entry name" value="2,3-Dihydroxybiphenyl 1,2-Dioxygenase, domain 1"/>
    <property type="match status" value="1"/>
</dbReference>
<feature type="domain" description="PhnB-like" evidence="1">
    <location>
        <begin position="3"/>
        <end position="135"/>
    </location>
</feature>
<evidence type="ECO:0000259" key="1">
    <source>
        <dbReference type="Pfam" id="PF06983"/>
    </source>
</evidence>
<accession>A0AAP2FEM2</accession>
<dbReference type="EMBL" id="JACNYO010000013">
    <property type="protein sequence ID" value="MBC3213342.1"/>
    <property type="molecule type" value="Genomic_DNA"/>
</dbReference>
<sequence>MLIQPYLFFAGDCEQAVNFYAQQLNGNIEIMMRYKDIPAEEQQNGPSNADPDSIMHARLVIGENVIMASDGCPADSSGQTHRGYSLSIRSESVEQGGEVFNRLAQGGTITMPFQPTFWAKGFGMLTDKFGVNWMVNVE</sequence>
<comment type="caution">
    <text evidence="2">The sequence shown here is derived from an EMBL/GenBank/DDBJ whole genome shotgun (WGS) entry which is preliminary data.</text>
</comment>
<dbReference type="AlphaFoldDB" id="A0AAP2FEM2"/>
<dbReference type="Pfam" id="PF06983">
    <property type="entry name" value="3-dmu-9_3-mt"/>
    <property type="match status" value="1"/>
</dbReference>
<dbReference type="InterPro" id="IPR029068">
    <property type="entry name" value="Glyas_Bleomycin-R_OHBP_Dase"/>
</dbReference>
<gene>
    <name evidence="2" type="ORF">H8J20_14420</name>
</gene>
<protein>
    <submittedName>
        <fullName evidence="2">VOC family protein</fullName>
    </submittedName>
</protein>
<proteinExistence type="predicted"/>
<dbReference type="SUPFAM" id="SSF54593">
    <property type="entry name" value="Glyoxalase/Bleomycin resistance protein/Dihydroxybiphenyl dioxygenase"/>
    <property type="match status" value="1"/>
</dbReference>
<reference evidence="2" key="1">
    <citation type="submission" date="2020-08" db="EMBL/GenBank/DDBJ databases">
        <title>Food and environmental bacterial isolates.</title>
        <authorList>
            <person name="Richter L."/>
            <person name="Du Plessis E.M."/>
            <person name="Duvenage S."/>
            <person name="Allam M."/>
            <person name="Korsten L."/>
        </authorList>
    </citation>
    <scope>NUCLEOTIDE SEQUENCE</scope>
    <source>
        <strain evidence="2">UPMP2127</strain>
    </source>
</reference>
<dbReference type="PANTHER" id="PTHR33990">
    <property type="entry name" value="PROTEIN YJDN-RELATED"/>
    <property type="match status" value="1"/>
</dbReference>
<dbReference type="CDD" id="cd06588">
    <property type="entry name" value="PhnB_like"/>
    <property type="match status" value="1"/>
</dbReference>
<dbReference type="InterPro" id="IPR028973">
    <property type="entry name" value="PhnB-like"/>
</dbReference>
<dbReference type="Proteomes" id="UP000659084">
    <property type="component" value="Unassembled WGS sequence"/>
</dbReference>
<organism evidence="2 3">
    <name type="scientific">Serratia fonticola</name>
    <dbReference type="NCBI Taxonomy" id="47917"/>
    <lineage>
        <taxon>Bacteria</taxon>
        <taxon>Pseudomonadati</taxon>
        <taxon>Pseudomonadota</taxon>
        <taxon>Gammaproteobacteria</taxon>
        <taxon>Enterobacterales</taxon>
        <taxon>Yersiniaceae</taxon>
        <taxon>Serratia</taxon>
    </lineage>
</organism>
<evidence type="ECO:0000313" key="3">
    <source>
        <dbReference type="Proteomes" id="UP000659084"/>
    </source>
</evidence>